<reference evidence="1" key="1">
    <citation type="submission" date="2022-04" db="EMBL/GenBank/DDBJ databases">
        <title>Consumption of N2O by Flavobacterium azooxidireducens sp. nov. isolated from Decomposing Leaf Litter of Phragmites australis (Cav.).</title>
        <authorList>
            <person name="Behrendt U."/>
            <person name="Spanner T."/>
            <person name="Augustin J."/>
            <person name="Horn M.A."/>
            <person name="Kolb S."/>
            <person name="Ulrich A."/>
        </authorList>
    </citation>
    <scope>NUCLEOTIDE SEQUENCE</scope>
    <source>
        <strain evidence="1">IGB 4-14</strain>
    </source>
</reference>
<proteinExistence type="predicted"/>
<evidence type="ECO:0000313" key="1">
    <source>
        <dbReference type="EMBL" id="UPQ77744.1"/>
    </source>
</evidence>
<sequence length="69" mass="7918">MKFKTEMLKIKGVKAYQLDDENMTFTIFYNEKKTDLQTIKVAISKLGFDADEVKADPKAYESLDDCCKA</sequence>
<gene>
    <name evidence="1" type="ORF">M0M57_08870</name>
</gene>
<dbReference type="Proteomes" id="UP000830583">
    <property type="component" value="Chromosome"/>
</dbReference>
<dbReference type="RefSeq" id="WP_248432690.1">
    <property type="nucleotide sequence ID" value="NZ_CP096205.1"/>
</dbReference>
<dbReference type="EMBL" id="CP096205">
    <property type="protein sequence ID" value="UPQ77744.1"/>
    <property type="molecule type" value="Genomic_DNA"/>
</dbReference>
<keyword evidence="2" id="KW-1185">Reference proteome</keyword>
<name>A0ABY4KB02_9FLAO</name>
<protein>
    <recommendedName>
        <fullName evidence="3">HMA domain-containing protein</fullName>
    </recommendedName>
</protein>
<organism evidence="1 2">
    <name type="scientific">Flavobacterium azooxidireducens</name>
    <dbReference type="NCBI Taxonomy" id="1871076"/>
    <lineage>
        <taxon>Bacteria</taxon>
        <taxon>Pseudomonadati</taxon>
        <taxon>Bacteroidota</taxon>
        <taxon>Flavobacteriia</taxon>
        <taxon>Flavobacteriales</taxon>
        <taxon>Flavobacteriaceae</taxon>
        <taxon>Flavobacterium</taxon>
    </lineage>
</organism>
<evidence type="ECO:0000313" key="2">
    <source>
        <dbReference type="Proteomes" id="UP000830583"/>
    </source>
</evidence>
<accession>A0ABY4KB02</accession>
<dbReference type="Gene3D" id="3.30.70.100">
    <property type="match status" value="1"/>
</dbReference>
<dbReference type="SUPFAM" id="SSF55008">
    <property type="entry name" value="HMA, heavy metal-associated domain"/>
    <property type="match status" value="1"/>
</dbReference>
<dbReference type="InterPro" id="IPR036163">
    <property type="entry name" value="HMA_dom_sf"/>
</dbReference>
<evidence type="ECO:0008006" key="3">
    <source>
        <dbReference type="Google" id="ProtNLM"/>
    </source>
</evidence>